<reference evidence="13 14" key="1">
    <citation type="journal article" date="2017" name="Gigascience">
        <title>Genome sequence of the small brown planthopper, Laodelphax striatellus.</title>
        <authorList>
            <person name="Zhu J."/>
            <person name="Jiang F."/>
            <person name="Wang X."/>
            <person name="Yang P."/>
            <person name="Bao Y."/>
            <person name="Zhao W."/>
            <person name="Wang W."/>
            <person name="Lu H."/>
            <person name="Wang Q."/>
            <person name="Cui N."/>
            <person name="Li J."/>
            <person name="Chen X."/>
            <person name="Luo L."/>
            <person name="Yu J."/>
            <person name="Kang L."/>
            <person name="Cui F."/>
        </authorList>
    </citation>
    <scope>NUCLEOTIDE SEQUENCE [LARGE SCALE GENOMIC DNA]</scope>
    <source>
        <strain evidence="13">Lst14</strain>
    </source>
</reference>
<keyword evidence="6" id="KW-0865">Zymogen</keyword>
<proteinExistence type="inferred from homology"/>
<dbReference type="PRINTS" id="PR00705">
    <property type="entry name" value="PAPAIN"/>
</dbReference>
<keyword evidence="14" id="KW-1185">Reference proteome</keyword>
<dbReference type="SMART" id="SM00848">
    <property type="entry name" value="Inhibitor_I29"/>
    <property type="match status" value="1"/>
</dbReference>
<dbReference type="GO" id="GO:0008234">
    <property type="term" value="F:cysteine-type peptidase activity"/>
    <property type="evidence" value="ECO:0007669"/>
    <property type="project" value="UniProtKB-KW"/>
</dbReference>
<evidence type="ECO:0000313" key="14">
    <source>
        <dbReference type="Proteomes" id="UP000291343"/>
    </source>
</evidence>
<dbReference type="CDD" id="cd02248">
    <property type="entry name" value="Peptidase_C1A"/>
    <property type="match status" value="1"/>
</dbReference>
<feature type="signal peptide" evidence="10">
    <location>
        <begin position="1"/>
        <end position="19"/>
    </location>
</feature>
<dbReference type="InterPro" id="IPR013128">
    <property type="entry name" value="Peptidase_C1A"/>
</dbReference>
<dbReference type="PROSITE" id="PS00139">
    <property type="entry name" value="THIOL_PROTEASE_CYS"/>
    <property type="match status" value="1"/>
</dbReference>
<evidence type="ECO:0000313" key="13">
    <source>
        <dbReference type="EMBL" id="RZF44583.1"/>
    </source>
</evidence>
<evidence type="ECO:0000259" key="11">
    <source>
        <dbReference type="SMART" id="SM00645"/>
    </source>
</evidence>
<dbReference type="STRING" id="195883.A0A482XFM5"/>
<dbReference type="InterPro" id="IPR000169">
    <property type="entry name" value="Pept_cys_AS"/>
</dbReference>
<dbReference type="SMART" id="SM00645">
    <property type="entry name" value="Pept_C1"/>
    <property type="match status" value="1"/>
</dbReference>
<dbReference type="InterPro" id="IPR013201">
    <property type="entry name" value="Prot_inhib_I29"/>
</dbReference>
<dbReference type="PROSITE" id="PS00640">
    <property type="entry name" value="THIOL_PROTEASE_ASN"/>
    <property type="match status" value="1"/>
</dbReference>
<dbReference type="FunFam" id="3.90.70.10:FF:000130">
    <property type="entry name" value="Cysteine proteinase 1"/>
    <property type="match status" value="1"/>
</dbReference>
<comment type="similarity">
    <text evidence="1">Belongs to the peptidase C1 family.</text>
</comment>
<keyword evidence="4" id="KW-0378">Hydrolase</keyword>
<gene>
    <name evidence="13" type="ORF">LSTR_LSTR001341</name>
</gene>
<dbReference type="PANTHER" id="PTHR12411">
    <property type="entry name" value="CYSTEINE PROTEASE FAMILY C1-RELATED"/>
    <property type="match status" value="1"/>
</dbReference>
<dbReference type="InterPro" id="IPR025660">
    <property type="entry name" value="Pept_his_AS"/>
</dbReference>
<evidence type="ECO:0000256" key="2">
    <source>
        <dbReference type="ARBA" id="ARBA00022670"/>
    </source>
</evidence>
<keyword evidence="8" id="KW-0325">Glycoprotein</keyword>
<keyword evidence="5" id="KW-0788">Thiol protease</keyword>
<dbReference type="AlphaFoldDB" id="A0A482XFM5"/>
<dbReference type="SMR" id="A0A482XFM5"/>
<dbReference type="Pfam" id="PF08246">
    <property type="entry name" value="Inhibitor_I29"/>
    <property type="match status" value="1"/>
</dbReference>
<evidence type="ECO:0000256" key="6">
    <source>
        <dbReference type="ARBA" id="ARBA00023145"/>
    </source>
</evidence>
<evidence type="ECO:0000256" key="10">
    <source>
        <dbReference type="SAM" id="SignalP"/>
    </source>
</evidence>
<evidence type="ECO:0000256" key="8">
    <source>
        <dbReference type="ARBA" id="ARBA00023180"/>
    </source>
</evidence>
<dbReference type="InParanoid" id="A0A482XFM5"/>
<dbReference type="InterPro" id="IPR000668">
    <property type="entry name" value="Peptidase_C1A_C"/>
</dbReference>
<dbReference type="InterPro" id="IPR039417">
    <property type="entry name" value="Peptidase_C1A_papain-like"/>
</dbReference>
<organism evidence="13 14">
    <name type="scientific">Laodelphax striatellus</name>
    <name type="common">Small brown planthopper</name>
    <name type="synonym">Delphax striatella</name>
    <dbReference type="NCBI Taxonomy" id="195883"/>
    <lineage>
        <taxon>Eukaryota</taxon>
        <taxon>Metazoa</taxon>
        <taxon>Ecdysozoa</taxon>
        <taxon>Arthropoda</taxon>
        <taxon>Hexapoda</taxon>
        <taxon>Insecta</taxon>
        <taxon>Pterygota</taxon>
        <taxon>Neoptera</taxon>
        <taxon>Paraneoptera</taxon>
        <taxon>Hemiptera</taxon>
        <taxon>Auchenorrhyncha</taxon>
        <taxon>Fulgoroidea</taxon>
        <taxon>Delphacidae</taxon>
        <taxon>Criomorphinae</taxon>
        <taxon>Laodelphax</taxon>
    </lineage>
</organism>
<keyword evidence="2" id="KW-0645">Protease</keyword>
<dbReference type="Proteomes" id="UP000291343">
    <property type="component" value="Unassembled WGS sequence"/>
</dbReference>
<protein>
    <submittedName>
        <fullName evidence="13">Uncharacterized protein</fullName>
    </submittedName>
</protein>
<sequence length="504" mass="56537">MKVSLAVFSIFFLIYCAVCEDVPDIIGAESPVSEVPVTTEIAPCTGCETILKSDNIDLEKLVKENLDRDYEFLRIIRAVKQVEDKIVYKVQLEANSRNCNPATDKCNVECNLEFVKSVPFETKPALSSQICVNYVREDVNVANTLKDKASPSEILDFLESLDDQSPSSQQKPISSESTRKRRGLTENEIQLHLDLEKFKDFVKEHKKIYKTEEEMKKRFRIFKANLLKIKFFQENDQGTAEYGPNEFSDLTASEFKERYLGLKVDLRSKDAKPMKKAEIPKDVKLPESFDWRDHGAVTPVKNQGSCGSCWAFATTGNIEGVNAIKTGNLVSLSEQELLDCDTLDSACNGGLPSNAYEAIETIGGLESETDYPYDAAHETCKFNTSEVKVSISGAVNITTNETEIAMWLVKHGPIAIGINANAMQFYRGGVSHPWKFLCNPGSLDHGVLIVGYGVHRTRFTHKEKPYWIIKNSWGKRWGEKGYYRVYRGDGSCGVNQMASSALMD</sequence>
<dbReference type="Gene3D" id="3.90.70.10">
    <property type="entry name" value="Cysteine proteinases"/>
    <property type="match status" value="1"/>
</dbReference>
<feature type="domain" description="Cathepsin propeptide inhibitor" evidence="12">
    <location>
        <begin position="198"/>
        <end position="255"/>
    </location>
</feature>
<dbReference type="GO" id="GO:0006508">
    <property type="term" value="P:proteolysis"/>
    <property type="evidence" value="ECO:0007669"/>
    <property type="project" value="UniProtKB-KW"/>
</dbReference>
<accession>A0A482XFM5</accession>
<evidence type="ECO:0000256" key="9">
    <source>
        <dbReference type="SAM" id="MobiDB-lite"/>
    </source>
</evidence>
<dbReference type="SUPFAM" id="SSF54001">
    <property type="entry name" value="Cysteine proteinases"/>
    <property type="match status" value="1"/>
</dbReference>
<evidence type="ECO:0000256" key="1">
    <source>
        <dbReference type="ARBA" id="ARBA00008455"/>
    </source>
</evidence>
<evidence type="ECO:0000256" key="7">
    <source>
        <dbReference type="ARBA" id="ARBA00023157"/>
    </source>
</evidence>
<evidence type="ECO:0000256" key="3">
    <source>
        <dbReference type="ARBA" id="ARBA00022729"/>
    </source>
</evidence>
<dbReference type="InterPro" id="IPR025661">
    <property type="entry name" value="Pept_asp_AS"/>
</dbReference>
<feature type="region of interest" description="Disordered" evidence="9">
    <location>
        <begin position="161"/>
        <end position="182"/>
    </location>
</feature>
<keyword evidence="3 10" id="KW-0732">Signal</keyword>
<feature type="compositionally biased region" description="Low complexity" evidence="9">
    <location>
        <begin position="163"/>
        <end position="176"/>
    </location>
</feature>
<evidence type="ECO:0000256" key="4">
    <source>
        <dbReference type="ARBA" id="ARBA00022801"/>
    </source>
</evidence>
<evidence type="ECO:0000259" key="12">
    <source>
        <dbReference type="SMART" id="SM00848"/>
    </source>
</evidence>
<comment type="caution">
    <text evidence="13">The sequence shown here is derived from an EMBL/GenBank/DDBJ whole genome shotgun (WGS) entry which is preliminary data.</text>
</comment>
<dbReference type="PROSITE" id="PS00639">
    <property type="entry name" value="THIOL_PROTEASE_HIS"/>
    <property type="match status" value="1"/>
</dbReference>
<name>A0A482XFM5_LAOST</name>
<dbReference type="EMBL" id="QKKF02010473">
    <property type="protein sequence ID" value="RZF44583.1"/>
    <property type="molecule type" value="Genomic_DNA"/>
</dbReference>
<dbReference type="Pfam" id="PF00112">
    <property type="entry name" value="Peptidase_C1"/>
    <property type="match status" value="1"/>
</dbReference>
<feature type="chain" id="PRO_5019726459" evidence="10">
    <location>
        <begin position="20"/>
        <end position="504"/>
    </location>
</feature>
<feature type="domain" description="Peptidase C1A papain C-terminal" evidence="11">
    <location>
        <begin position="285"/>
        <end position="502"/>
    </location>
</feature>
<dbReference type="InterPro" id="IPR038765">
    <property type="entry name" value="Papain-like_cys_pep_sf"/>
</dbReference>
<dbReference type="OrthoDB" id="387093at2759"/>
<evidence type="ECO:0000256" key="5">
    <source>
        <dbReference type="ARBA" id="ARBA00022807"/>
    </source>
</evidence>
<keyword evidence="7" id="KW-1015">Disulfide bond</keyword>